<evidence type="ECO:0000256" key="5">
    <source>
        <dbReference type="ARBA" id="ARBA00022692"/>
    </source>
</evidence>
<keyword evidence="5 9" id="KW-0812">Transmembrane</keyword>
<organism evidence="11">
    <name type="scientific">freshwater metagenome</name>
    <dbReference type="NCBI Taxonomy" id="449393"/>
    <lineage>
        <taxon>unclassified sequences</taxon>
        <taxon>metagenomes</taxon>
        <taxon>ecological metagenomes</taxon>
    </lineage>
</organism>
<proteinExistence type="inferred from homology"/>
<keyword evidence="4" id="KW-0808">Transferase</keyword>
<evidence type="ECO:0000313" key="10">
    <source>
        <dbReference type="EMBL" id="CAB4337781.1"/>
    </source>
</evidence>
<evidence type="ECO:0000313" key="11">
    <source>
        <dbReference type="EMBL" id="CAB5027383.1"/>
    </source>
</evidence>
<feature type="transmembrane region" description="Helical" evidence="9">
    <location>
        <begin position="356"/>
        <end position="376"/>
    </location>
</feature>
<feature type="transmembrane region" description="Helical" evidence="9">
    <location>
        <begin position="113"/>
        <end position="132"/>
    </location>
</feature>
<dbReference type="GO" id="GO:0016746">
    <property type="term" value="F:acyltransferase activity"/>
    <property type="evidence" value="ECO:0007669"/>
    <property type="project" value="UniProtKB-KW"/>
</dbReference>
<dbReference type="Pfam" id="PF03062">
    <property type="entry name" value="MBOAT"/>
    <property type="match status" value="1"/>
</dbReference>
<dbReference type="InterPro" id="IPR004299">
    <property type="entry name" value="MBOAT_fam"/>
</dbReference>
<evidence type="ECO:0000256" key="8">
    <source>
        <dbReference type="ARBA" id="ARBA00023315"/>
    </source>
</evidence>
<dbReference type="PIRSF" id="PIRSF016636">
    <property type="entry name" value="AlgI_DltB"/>
    <property type="match status" value="1"/>
</dbReference>
<feature type="transmembrane region" description="Helical" evidence="9">
    <location>
        <begin position="185"/>
        <end position="204"/>
    </location>
</feature>
<feature type="transmembrane region" description="Helical" evidence="9">
    <location>
        <begin position="224"/>
        <end position="243"/>
    </location>
</feature>
<comment type="similarity">
    <text evidence="2">Belongs to the membrane-bound acyltransferase family.</text>
</comment>
<dbReference type="EMBL" id="CAFBPX010000001">
    <property type="protein sequence ID" value="CAB5027383.1"/>
    <property type="molecule type" value="Genomic_DNA"/>
</dbReference>
<feature type="transmembrane region" description="Helical" evidence="9">
    <location>
        <begin position="36"/>
        <end position="55"/>
    </location>
</feature>
<dbReference type="InterPro" id="IPR051085">
    <property type="entry name" value="MB_O-acyltransferase"/>
</dbReference>
<keyword evidence="3" id="KW-1003">Cell membrane</keyword>
<sequence length="503" mass="56228">MRCRPAAAEPRFTLLALGCGNTAVESTESNHWTAVLFPTVTFAIFFLIVLPLNWLTMHNPRNWRIMMLVASYLFYAWWDPWFVLLLAGSTLFNQLIAVRIFKAEAPRARKALLWVGIAGNLAFLGWFKYWNFFAGSAQDAAGTLGIQLDPGFVAVVLPIGISFYTFMALSYIIDTWRGTYEPVSLSRFAVFLSFFPHLVAGPIVRPAELIPQFDNPPDPREVDATRGFALILGGLFLKVVLASTCAKLVDPVFGSPKLHSAPEVLLAIYAYAVQIFADFAGYSTIAIGVALLLGFRFPDNFNSPYRATSVQDFWRRWHMTLSRWLRDYLYIPLGGNRGSQFETERNLMLTMVIGGLWHGANWTFLFWGALHGSALIVERLARGRRTAAGKPPMRKWLAWLITFNFVCFAWIFFRAETFSQALGVIERLFTGWGQGSPAISLGVLAAVATGIGIQFLPVNFWADFQARVSRFPYYAQGAAAGVLLMVINVLGPAGVAPFIYFQF</sequence>
<feature type="transmembrane region" description="Helical" evidence="9">
    <location>
        <begin position="396"/>
        <end position="413"/>
    </location>
</feature>
<feature type="transmembrane region" description="Helical" evidence="9">
    <location>
        <begin position="84"/>
        <end position="101"/>
    </location>
</feature>
<evidence type="ECO:0000256" key="3">
    <source>
        <dbReference type="ARBA" id="ARBA00022475"/>
    </source>
</evidence>
<keyword evidence="6 9" id="KW-1133">Transmembrane helix</keyword>
<dbReference type="PANTHER" id="PTHR13285:SF23">
    <property type="entry name" value="TEICHOIC ACID D-ALANYLTRANSFERASE"/>
    <property type="match status" value="1"/>
</dbReference>
<feature type="transmembrane region" description="Helical" evidence="9">
    <location>
        <begin position="473"/>
        <end position="500"/>
    </location>
</feature>
<dbReference type="EMBL" id="CAESAO010000015">
    <property type="protein sequence ID" value="CAB4337781.1"/>
    <property type="molecule type" value="Genomic_DNA"/>
</dbReference>
<dbReference type="InterPro" id="IPR024194">
    <property type="entry name" value="Ac/AlaTfrase_AlgI/DltB"/>
</dbReference>
<evidence type="ECO:0000256" key="4">
    <source>
        <dbReference type="ARBA" id="ARBA00022679"/>
    </source>
</evidence>
<feature type="transmembrane region" description="Helical" evidence="9">
    <location>
        <begin position="264"/>
        <end position="295"/>
    </location>
</feature>
<dbReference type="AlphaFoldDB" id="A0A6J7REV1"/>
<evidence type="ECO:0000256" key="1">
    <source>
        <dbReference type="ARBA" id="ARBA00004651"/>
    </source>
</evidence>
<dbReference type="PANTHER" id="PTHR13285">
    <property type="entry name" value="ACYLTRANSFERASE"/>
    <property type="match status" value="1"/>
</dbReference>
<keyword evidence="7 9" id="KW-0472">Membrane</keyword>
<reference evidence="11" key="1">
    <citation type="submission" date="2020-05" db="EMBL/GenBank/DDBJ databases">
        <authorList>
            <person name="Chiriac C."/>
            <person name="Salcher M."/>
            <person name="Ghai R."/>
            <person name="Kavagutti S V."/>
        </authorList>
    </citation>
    <scope>NUCLEOTIDE SEQUENCE</scope>
</reference>
<feature type="transmembrane region" description="Helical" evidence="9">
    <location>
        <begin position="152"/>
        <end position="173"/>
    </location>
</feature>
<feature type="transmembrane region" description="Helical" evidence="9">
    <location>
        <begin position="438"/>
        <end position="461"/>
    </location>
</feature>
<dbReference type="GO" id="GO:0042121">
    <property type="term" value="P:alginic acid biosynthetic process"/>
    <property type="evidence" value="ECO:0007669"/>
    <property type="project" value="InterPro"/>
</dbReference>
<dbReference type="PIRSF" id="PIRSF500217">
    <property type="entry name" value="AlgI"/>
    <property type="match status" value="1"/>
</dbReference>
<evidence type="ECO:0000256" key="7">
    <source>
        <dbReference type="ARBA" id="ARBA00023136"/>
    </source>
</evidence>
<evidence type="ECO:0000256" key="6">
    <source>
        <dbReference type="ARBA" id="ARBA00022989"/>
    </source>
</evidence>
<dbReference type="InterPro" id="IPR028362">
    <property type="entry name" value="AlgI"/>
</dbReference>
<name>A0A6J7REV1_9ZZZZ</name>
<gene>
    <name evidence="10" type="ORF">UFOPK3522_00321</name>
    <name evidence="11" type="ORF">UFOPK4175_00019</name>
</gene>
<keyword evidence="8" id="KW-0012">Acyltransferase</keyword>
<protein>
    <submittedName>
        <fullName evidence="11">Unannotated protein</fullName>
    </submittedName>
</protein>
<evidence type="ECO:0000256" key="2">
    <source>
        <dbReference type="ARBA" id="ARBA00010323"/>
    </source>
</evidence>
<evidence type="ECO:0000256" key="9">
    <source>
        <dbReference type="SAM" id="Phobius"/>
    </source>
</evidence>
<comment type="subcellular location">
    <subcellularLocation>
        <location evidence="1">Cell membrane</location>
        <topology evidence="1">Multi-pass membrane protein</topology>
    </subcellularLocation>
</comment>
<dbReference type="GO" id="GO:0005886">
    <property type="term" value="C:plasma membrane"/>
    <property type="evidence" value="ECO:0007669"/>
    <property type="project" value="UniProtKB-SubCell"/>
</dbReference>
<accession>A0A6J7REV1</accession>